<accession>V2XEF3</accession>
<evidence type="ECO:0000256" key="6">
    <source>
        <dbReference type="SAM" id="Phobius"/>
    </source>
</evidence>
<dbReference type="OrthoDB" id="21589at2759"/>
<dbReference type="STRING" id="1381753.V2XEF3"/>
<feature type="region of interest" description="Disordered" evidence="5">
    <location>
        <begin position="383"/>
        <end position="412"/>
    </location>
</feature>
<feature type="transmembrane region" description="Helical" evidence="6">
    <location>
        <begin position="348"/>
        <end position="365"/>
    </location>
</feature>
<keyword evidence="3 6" id="KW-1133">Transmembrane helix</keyword>
<evidence type="ECO:0000256" key="1">
    <source>
        <dbReference type="ARBA" id="ARBA00004370"/>
    </source>
</evidence>
<dbReference type="EMBL" id="AWSO01000024">
    <property type="protein sequence ID" value="ESK97573.1"/>
    <property type="molecule type" value="Genomic_DNA"/>
</dbReference>
<organism evidence="8 9">
    <name type="scientific">Moniliophthora roreri (strain MCA 2997)</name>
    <name type="common">Cocoa frosty pod rot fungus</name>
    <name type="synonym">Crinipellis roreri</name>
    <dbReference type="NCBI Taxonomy" id="1381753"/>
    <lineage>
        <taxon>Eukaryota</taxon>
        <taxon>Fungi</taxon>
        <taxon>Dikarya</taxon>
        <taxon>Basidiomycota</taxon>
        <taxon>Agaricomycotina</taxon>
        <taxon>Agaricomycetes</taxon>
        <taxon>Agaricomycetidae</taxon>
        <taxon>Agaricales</taxon>
        <taxon>Marasmiineae</taxon>
        <taxon>Marasmiaceae</taxon>
        <taxon>Moniliophthora</taxon>
    </lineage>
</organism>
<reference evidence="8 9" key="1">
    <citation type="journal article" date="2014" name="BMC Genomics">
        <title>Genome and secretome analysis of the hemibiotrophic fungal pathogen, Moniliophthora roreri, which causes frosty pod rot disease of cacao: mechanisms of the biotrophic and necrotrophic phases.</title>
        <authorList>
            <person name="Meinhardt L.W."/>
            <person name="Costa G.G.L."/>
            <person name="Thomazella D.P.T."/>
            <person name="Teixeira P.J.P.L."/>
            <person name="Carazzolle M.F."/>
            <person name="Schuster S.C."/>
            <person name="Carlson J.E."/>
            <person name="Guiltinan M.J."/>
            <person name="Mieczkowski P."/>
            <person name="Farmer A."/>
            <person name="Ramaraj T."/>
            <person name="Crozier J."/>
            <person name="Davis R.E."/>
            <person name="Shao J."/>
            <person name="Melnick R.L."/>
            <person name="Pereira G.A.G."/>
            <person name="Bailey B.A."/>
        </authorList>
    </citation>
    <scope>NUCLEOTIDE SEQUENCE [LARGE SCALE GENOMIC DNA]</scope>
    <source>
        <strain evidence="8 9">MCA 2997</strain>
    </source>
</reference>
<feature type="domain" description="Ubiquitin-like" evidence="7">
    <location>
        <begin position="4"/>
        <end position="65"/>
    </location>
</feature>
<name>V2XEF3_MONRO</name>
<evidence type="ECO:0000256" key="5">
    <source>
        <dbReference type="SAM" id="MobiDB-lite"/>
    </source>
</evidence>
<evidence type="ECO:0000259" key="7">
    <source>
        <dbReference type="PROSITE" id="PS50053"/>
    </source>
</evidence>
<evidence type="ECO:0000256" key="3">
    <source>
        <dbReference type="ARBA" id="ARBA00022989"/>
    </source>
</evidence>
<comment type="caution">
    <text evidence="8">The sequence shown here is derived from an EMBL/GenBank/DDBJ whole genome shotgun (WGS) entry which is preliminary data.</text>
</comment>
<dbReference type="PANTHER" id="PTHR12943:SF27">
    <property type="entry name" value="HOMOCYSTEINE-INDUCED ENDOPLASMIC RETICULUM PROTEIN, ISOFORM A"/>
    <property type="match status" value="1"/>
</dbReference>
<evidence type="ECO:0000313" key="8">
    <source>
        <dbReference type="EMBL" id="ESK97573.1"/>
    </source>
</evidence>
<protein>
    <recommendedName>
        <fullName evidence="7">Ubiquitin-like domain-containing protein</fullName>
    </recommendedName>
</protein>
<dbReference type="SUPFAM" id="SSF54236">
    <property type="entry name" value="Ubiquitin-like"/>
    <property type="match status" value="1"/>
</dbReference>
<dbReference type="PROSITE" id="PS50053">
    <property type="entry name" value="UBIQUITIN_2"/>
    <property type="match status" value="1"/>
</dbReference>
<feature type="transmembrane region" description="Helical" evidence="6">
    <location>
        <begin position="323"/>
        <end position="342"/>
    </location>
</feature>
<dbReference type="InterPro" id="IPR039751">
    <property type="entry name" value="HERPUD1/2"/>
</dbReference>
<keyword evidence="9" id="KW-1185">Reference proteome</keyword>
<evidence type="ECO:0000256" key="4">
    <source>
        <dbReference type="ARBA" id="ARBA00023136"/>
    </source>
</evidence>
<dbReference type="GO" id="GO:0016020">
    <property type="term" value="C:membrane"/>
    <property type="evidence" value="ECO:0007669"/>
    <property type="project" value="UniProtKB-SubCell"/>
</dbReference>
<dbReference type="KEGG" id="mrr:Moror_17573"/>
<dbReference type="InterPro" id="IPR000626">
    <property type="entry name" value="Ubiquitin-like_dom"/>
</dbReference>
<evidence type="ECO:0000313" key="9">
    <source>
        <dbReference type="Proteomes" id="UP000017559"/>
    </source>
</evidence>
<keyword evidence="4 6" id="KW-0472">Membrane</keyword>
<proteinExistence type="predicted"/>
<gene>
    <name evidence="8" type="ORF">Moror_17573</name>
</gene>
<sequence length="537" mass="60037">MSLVQLRVELPTYAHSFTIQVPEVCTIRDVKQEIYTACPGSPQVSGQRIVWRGRYLSDEEKVEDLWKSPNEPRIIHLSVHPSAWTSRPPNVSRLQERLSQSPIILPSTSTLPAHNTPLSPLLAQTPAPTRTVPITSASATTASSPSPSVTKHPLTYVLKKHQHALSVLMQDGTSHDVFAADTDHLRNVALYFVQSHGYEWPAILDEPFPSSSEGGLKYEHTMIDGKSYLNLRNPWEKPSAAQYHALKVLSYTFSLLNLPREAPPQQPAIHSEAVQIPPNVNAILQQLGLPPVEGGPNQLPQPPFGHGERANAIEVREINLRPFFLPLLMLTFRTLLLLYFVAPARKPVFGFLIIAWVLYEIWQPIRNGILRGWQRAVAAEEQERNGNAARRPGAQNEAPAGANAQRPNPLGVNNQGRAAVLDTFANYDILVEEAELSRGDAQEPGFRRKAAVFATLFLATVHPAVWNRRRAALRPREGRIRTEANAMNQQEETDDADLNARRAETRAALIAQHARRQPWIQNYINRVVQGEWVDDSD</sequence>
<dbReference type="Gene3D" id="3.10.20.90">
    <property type="entry name" value="Phosphatidylinositol 3-kinase Catalytic Subunit, Chain A, domain 1"/>
    <property type="match status" value="1"/>
</dbReference>
<keyword evidence="2 6" id="KW-0812">Transmembrane</keyword>
<dbReference type="CDD" id="cd17039">
    <property type="entry name" value="Ubl_ubiquitin_like"/>
    <property type="match status" value="1"/>
</dbReference>
<evidence type="ECO:0000256" key="2">
    <source>
        <dbReference type="ARBA" id="ARBA00022692"/>
    </source>
</evidence>
<dbReference type="InterPro" id="IPR029071">
    <property type="entry name" value="Ubiquitin-like_domsf"/>
</dbReference>
<comment type="subcellular location">
    <subcellularLocation>
        <location evidence="1">Membrane</location>
    </subcellularLocation>
</comment>
<dbReference type="Proteomes" id="UP000017559">
    <property type="component" value="Unassembled WGS sequence"/>
</dbReference>
<dbReference type="HOGENOM" id="CLU_021702_0_0_1"/>
<dbReference type="GO" id="GO:0030968">
    <property type="term" value="P:endoplasmic reticulum unfolded protein response"/>
    <property type="evidence" value="ECO:0007669"/>
    <property type="project" value="TreeGrafter"/>
</dbReference>
<dbReference type="AlphaFoldDB" id="V2XEF3"/>
<dbReference type="PANTHER" id="PTHR12943">
    <property type="entry name" value="HOMOCYSTEINE-RESPONSIVE ENDOPLASMIC RETICULUM-RESIDENT UNIQUITIN-LIKE DOMAIN HERPUD PROTEIN FAMILY MEMBER"/>
    <property type="match status" value="1"/>
</dbReference>